<dbReference type="RefSeq" id="WP_337705197.1">
    <property type="nucleotide sequence ID" value="NZ_JBBEGM010000009.1"/>
</dbReference>
<keyword evidence="3" id="KW-1185">Reference proteome</keyword>
<proteinExistence type="predicted"/>
<organism evidence="2 3">
    <name type="scientific">Actinomycetospora flava</name>
    <dbReference type="NCBI Taxonomy" id="3129232"/>
    <lineage>
        <taxon>Bacteria</taxon>
        <taxon>Bacillati</taxon>
        <taxon>Actinomycetota</taxon>
        <taxon>Actinomycetes</taxon>
        <taxon>Pseudonocardiales</taxon>
        <taxon>Pseudonocardiaceae</taxon>
        <taxon>Actinomycetospora</taxon>
    </lineage>
</organism>
<dbReference type="Proteomes" id="UP001369736">
    <property type="component" value="Unassembled WGS sequence"/>
</dbReference>
<dbReference type="InterPro" id="IPR056362">
    <property type="entry name" value="AtuA-like_ferredoxin_dom"/>
</dbReference>
<sequence>MQLHDLAHCRAGDKGTVATLTVVPHDDASYDDLVRVLTADRVRAHLDPWIGGEVVRHELPLISVLQFVCSGVRGGGVTVSTALDTHGKSLSSRLLALELEDVSAARAASRPA</sequence>
<name>A0ABU8M958_9PSEU</name>
<evidence type="ECO:0000313" key="2">
    <source>
        <dbReference type="EMBL" id="MEJ2863838.1"/>
    </source>
</evidence>
<reference evidence="2 3" key="1">
    <citation type="submission" date="2024-03" db="EMBL/GenBank/DDBJ databases">
        <title>Actinomycetospora sp. OC33-EN07, a novel actinomycete isolated from wild orchid (Aerides multiflora).</title>
        <authorList>
            <person name="Suriyachadkun C."/>
        </authorList>
    </citation>
    <scope>NUCLEOTIDE SEQUENCE [LARGE SCALE GENOMIC DNA]</scope>
    <source>
        <strain evidence="2 3">OC33-EN07</strain>
    </source>
</reference>
<dbReference type="EMBL" id="JBBEGM010000009">
    <property type="protein sequence ID" value="MEJ2863838.1"/>
    <property type="molecule type" value="Genomic_DNA"/>
</dbReference>
<comment type="caution">
    <text evidence="2">The sequence shown here is derived from an EMBL/GenBank/DDBJ whole genome shotgun (WGS) entry which is preliminary data.</text>
</comment>
<protein>
    <recommendedName>
        <fullName evidence="1">AtuA-like ferredoxin-fold domain-containing protein</fullName>
    </recommendedName>
</protein>
<evidence type="ECO:0000313" key="3">
    <source>
        <dbReference type="Proteomes" id="UP001369736"/>
    </source>
</evidence>
<gene>
    <name evidence="2" type="ORF">WCD58_21955</name>
</gene>
<evidence type="ECO:0000259" key="1">
    <source>
        <dbReference type="Pfam" id="PF23544"/>
    </source>
</evidence>
<accession>A0ABU8M958</accession>
<feature type="domain" description="AtuA-like ferredoxin-fold" evidence="1">
    <location>
        <begin position="1"/>
        <end position="99"/>
    </location>
</feature>
<dbReference type="Pfam" id="PF23544">
    <property type="entry name" value="AtuA_ferredoxin"/>
    <property type="match status" value="1"/>
</dbReference>